<proteinExistence type="predicted"/>
<dbReference type="InterPro" id="IPR036397">
    <property type="entry name" value="RNaseH_sf"/>
</dbReference>
<reference evidence="4 5" key="1">
    <citation type="submission" date="2020-04" db="EMBL/GenBank/DDBJ databases">
        <title>Perkinsus chesapeaki whole genome sequence.</title>
        <authorList>
            <person name="Bogema D.R."/>
        </authorList>
    </citation>
    <scope>NUCLEOTIDE SEQUENCE [LARGE SCALE GENOMIC DNA]</scope>
    <source>
        <strain evidence="4">ATCC PRA-425</strain>
    </source>
</reference>
<gene>
    <name evidence="4" type="ORF">FOL47_001069</name>
</gene>
<dbReference type="PROSITE" id="PS50994">
    <property type="entry name" value="INTEGRASE"/>
    <property type="match status" value="1"/>
</dbReference>
<sequence>MSTGFTSNMVLTCLYFHYTFVCGLKNQSGTAAVEAVDKVCDMVDTMHRLRSDGGCHFTCKAFKTMCERQGIQHMVVNRYSPFQNGIAKRAVAGLKKTFRLFPDVVKQEGKGSQWFSLLAGATRRLNDRPFLGHVPFEVFYGRPREEQLRYADTDKIEAPPSLQDLQHDRAAANEDFDLH</sequence>
<dbReference type="OrthoDB" id="3863715at2759"/>
<keyword evidence="5" id="KW-1185">Reference proteome</keyword>
<comment type="caution">
    <text evidence="4">The sequence shown here is derived from an EMBL/GenBank/DDBJ whole genome shotgun (WGS) entry which is preliminary data.</text>
</comment>
<feature type="compositionally biased region" description="Basic and acidic residues" evidence="1">
    <location>
        <begin position="165"/>
        <end position="179"/>
    </location>
</feature>
<dbReference type="AlphaFoldDB" id="A0A7J6KT91"/>
<feature type="region of interest" description="Disordered" evidence="1">
    <location>
        <begin position="157"/>
        <end position="179"/>
    </location>
</feature>
<dbReference type="Proteomes" id="UP000591131">
    <property type="component" value="Unassembled WGS sequence"/>
</dbReference>
<evidence type="ECO:0000313" key="5">
    <source>
        <dbReference type="Proteomes" id="UP000591131"/>
    </source>
</evidence>
<dbReference type="EMBL" id="JAAPAO010001232">
    <property type="protein sequence ID" value="KAF4650553.1"/>
    <property type="molecule type" value="Genomic_DNA"/>
</dbReference>
<dbReference type="GO" id="GO:0015074">
    <property type="term" value="P:DNA integration"/>
    <property type="evidence" value="ECO:0007669"/>
    <property type="project" value="InterPro"/>
</dbReference>
<evidence type="ECO:0000313" key="4">
    <source>
        <dbReference type="EMBL" id="KAF4650553.1"/>
    </source>
</evidence>
<dbReference type="PANTHER" id="PTHR37984:SF5">
    <property type="entry name" value="PROTEIN NYNRIN-LIKE"/>
    <property type="match status" value="1"/>
</dbReference>
<name>A0A7J6KT91_PERCH</name>
<dbReference type="InterPro" id="IPR050951">
    <property type="entry name" value="Retrovirus_Pol_polyprotein"/>
</dbReference>
<accession>A0A7J6KT91</accession>
<dbReference type="InterPro" id="IPR001584">
    <property type="entry name" value="Integrase_cat-core"/>
</dbReference>
<organism evidence="4 5">
    <name type="scientific">Perkinsus chesapeaki</name>
    <name type="common">Clam parasite</name>
    <name type="synonym">Perkinsus andrewsi</name>
    <dbReference type="NCBI Taxonomy" id="330153"/>
    <lineage>
        <taxon>Eukaryota</taxon>
        <taxon>Sar</taxon>
        <taxon>Alveolata</taxon>
        <taxon>Perkinsozoa</taxon>
        <taxon>Perkinsea</taxon>
        <taxon>Perkinsida</taxon>
        <taxon>Perkinsidae</taxon>
        <taxon>Perkinsus</taxon>
    </lineage>
</organism>
<dbReference type="InterPro" id="IPR012337">
    <property type="entry name" value="RNaseH-like_sf"/>
</dbReference>
<protein>
    <recommendedName>
        <fullName evidence="3">Integrase catalytic domain-containing protein</fullName>
    </recommendedName>
</protein>
<evidence type="ECO:0000256" key="1">
    <source>
        <dbReference type="SAM" id="MobiDB-lite"/>
    </source>
</evidence>
<feature type="chain" id="PRO_5029845037" description="Integrase catalytic domain-containing protein" evidence="2">
    <location>
        <begin position="24"/>
        <end position="179"/>
    </location>
</feature>
<feature type="signal peptide" evidence="2">
    <location>
        <begin position="1"/>
        <end position="23"/>
    </location>
</feature>
<keyword evidence="2" id="KW-0732">Signal</keyword>
<dbReference type="SUPFAM" id="SSF53098">
    <property type="entry name" value="Ribonuclease H-like"/>
    <property type="match status" value="1"/>
</dbReference>
<evidence type="ECO:0000256" key="2">
    <source>
        <dbReference type="SAM" id="SignalP"/>
    </source>
</evidence>
<feature type="domain" description="Integrase catalytic" evidence="3">
    <location>
        <begin position="1"/>
        <end position="143"/>
    </location>
</feature>
<dbReference type="GO" id="GO:0003676">
    <property type="term" value="F:nucleic acid binding"/>
    <property type="evidence" value="ECO:0007669"/>
    <property type="project" value="InterPro"/>
</dbReference>
<dbReference type="PANTHER" id="PTHR37984">
    <property type="entry name" value="PROTEIN CBG26694"/>
    <property type="match status" value="1"/>
</dbReference>
<dbReference type="Gene3D" id="3.30.420.10">
    <property type="entry name" value="Ribonuclease H-like superfamily/Ribonuclease H"/>
    <property type="match status" value="1"/>
</dbReference>
<evidence type="ECO:0000259" key="3">
    <source>
        <dbReference type="PROSITE" id="PS50994"/>
    </source>
</evidence>